<organism evidence="1 2">
    <name type="scientific">Neisseria gonorrhoeae (strain ATCC 700825 / FA 1090)</name>
    <dbReference type="NCBI Taxonomy" id="242231"/>
    <lineage>
        <taxon>Bacteria</taxon>
        <taxon>Pseudomonadati</taxon>
        <taxon>Pseudomonadota</taxon>
        <taxon>Betaproteobacteria</taxon>
        <taxon>Neisseriales</taxon>
        <taxon>Neisseriaceae</taxon>
        <taxon>Neisseria</taxon>
    </lineage>
</organism>
<protein>
    <submittedName>
        <fullName evidence="1">Uncharacterized protein</fullName>
    </submittedName>
</protein>
<accession>A0A0H4IW71</accession>
<evidence type="ECO:0000313" key="2">
    <source>
        <dbReference type="Proteomes" id="UP000000535"/>
    </source>
</evidence>
<dbReference type="STRING" id="242231.NGO_05310"/>
<sequence length="59" mass="6940">MNTLKAHAQQLMMDHIHPATGKSLFILKQAKTLLLHNRPDVYRAKRPKTKHIIPHERHK</sequence>
<proteinExistence type="predicted"/>
<gene>
    <name evidence="1" type="ORF">NGO_05310</name>
</gene>
<name>A0A0H4IW71_NEIG1</name>
<keyword evidence="2" id="KW-1185">Reference proteome</keyword>
<dbReference type="Proteomes" id="UP000000535">
    <property type="component" value="Chromosome"/>
</dbReference>
<reference evidence="2" key="1">
    <citation type="submission" date="2003-03" db="EMBL/GenBank/DDBJ databases">
        <title>The complete genome sequence of Neisseria gonorrhoeae.</title>
        <authorList>
            <person name="Lewis L.A."/>
            <person name="Gillaspy A.F."/>
            <person name="McLaughlin R.E."/>
            <person name="Gipson M."/>
            <person name="Ducey T.F."/>
            <person name="Ownbey T."/>
            <person name="Hartman K."/>
            <person name="Nydick C."/>
            <person name="Carson M.B."/>
            <person name="Vaughn J."/>
            <person name="Thomson C."/>
            <person name="Song L."/>
            <person name="Lin S."/>
            <person name="Yuan X."/>
            <person name="Najar F."/>
            <person name="Zhan M."/>
            <person name="Ren Q."/>
            <person name="Zhu H."/>
            <person name="Qi S."/>
            <person name="Kenton S.M."/>
            <person name="Lai H."/>
            <person name="White J.D."/>
            <person name="Clifton S."/>
            <person name="Roe B.A."/>
            <person name="Dyer D.W."/>
        </authorList>
    </citation>
    <scope>NUCLEOTIDE SEQUENCE [LARGE SCALE GENOMIC DNA]</scope>
    <source>
        <strain evidence="2">ATCC 700825 / FA 1090</strain>
    </source>
</reference>
<dbReference type="AlphaFoldDB" id="A0A0H4IW71"/>
<dbReference type="KEGG" id="ngo:NGO_05310"/>
<dbReference type="EMBL" id="AE004969">
    <property type="protein sequence ID" value="AKO63678.1"/>
    <property type="molecule type" value="Genomic_DNA"/>
</dbReference>
<evidence type="ECO:0000313" key="1">
    <source>
        <dbReference type="EMBL" id="AKO63678.1"/>
    </source>
</evidence>